<gene>
    <name evidence="11" type="ORF">GGP41_006563</name>
</gene>
<keyword evidence="8 9" id="KW-0624">Polysaccharide degradation</keyword>
<keyword evidence="10" id="KW-0732">Signal</keyword>
<evidence type="ECO:0000313" key="12">
    <source>
        <dbReference type="Proteomes" id="UP000624244"/>
    </source>
</evidence>
<dbReference type="InterPro" id="IPR001722">
    <property type="entry name" value="Glyco_hydro_7"/>
</dbReference>
<evidence type="ECO:0000256" key="4">
    <source>
        <dbReference type="ARBA" id="ARBA00023001"/>
    </source>
</evidence>
<dbReference type="GO" id="GO:0008810">
    <property type="term" value="F:cellulase activity"/>
    <property type="evidence" value="ECO:0007669"/>
    <property type="project" value="UniProtKB-EC"/>
</dbReference>
<name>A0A8H6E0Q6_COCSA</name>
<keyword evidence="4 9" id="KW-0136">Cellulose degradation</keyword>
<keyword evidence="5" id="KW-0325">Glycoprotein</keyword>
<dbReference type="Gene3D" id="2.70.100.10">
    <property type="entry name" value="Glycoside hydrolase, family 7, domain"/>
    <property type="match status" value="1"/>
</dbReference>
<evidence type="ECO:0000256" key="8">
    <source>
        <dbReference type="ARBA" id="ARBA00023326"/>
    </source>
</evidence>
<proteinExistence type="inferred from homology"/>
<organism evidence="11 12">
    <name type="scientific">Cochliobolus sativus</name>
    <name type="common">Common root rot and spot blotch fungus</name>
    <name type="synonym">Bipolaris sorokiniana</name>
    <dbReference type="NCBI Taxonomy" id="45130"/>
    <lineage>
        <taxon>Eukaryota</taxon>
        <taxon>Fungi</taxon>
        <taxon>Dikarya</taxon>
        <taxon>Ascomycota</taxon>
        <taxon>Pezizomycotina</taxon>
        <taxon>Dothideomycetes</taxon>
        <taxon>Pleosporomycetidae</taxon>
        <taxon>Pleosporales</taxon>
        <taxon>Pleosporineae</taxon>
        <taxon>Pleosporaceae</taxon>
        <taxon>Bipolaris</taxon>
    </lineage>
</organism>
<evidence type="ECO:0000256" key="3">
    <source>
        <dbReference type="ARBA" id="ARBA00022801"/>
    </source>
</evidence>
<dbReference type="InterPro" id="IPR037019">
    <property type="entry name" value="Glyco_hydro_7_sf"/>
</dbReference>
<evidence type="ECO:0000256" key="10">
    <source>
        <dbReference type="SAM" id="SignalP"/>
    </source>
</evidence>
<feature type="signal peptide" evidence="10">
    <location>
        <begin position="1"/>
        <end position="16"/>
    </location>
</feature>
<keyword evidence="6" id="KW-0119">Carbohydrate metabolism</keyword>
<dbReference type="SUPFAM" id="SSF49899">
    <property type="entry name" value="Concanavalin A-like lectins/glucanases"/>
    <property type="match status" value="1"/>
</dbReference>
<comment type="catalytic activity">
    <reaction evidence="1">
        <text>Endohydrolysis of (1-&gt;4)-beta-D-glucosidic linkages in cellulose, lichenin and cereal beta-D-glucans.</text>
        <dbReference type="EC" id="3.2.1.4"/>
    </reaction>
</comment>
<dbReference type="InterPro" id="IPR013320">
    <property type="entry name" value="ConA-like_dom_sf"/>
</dbReference>
<reference evidence="11" key="1">
    <citation type="submission" date="2019-11" db="EMBL/GenBank/DDBJ databases">
        <title>Bipolaris sorokiniana Genome sequencing.</title>
        <authorList>
            <person name="Wang H."/>
        </authorList>
    </citation>
    <scope>NUCLEOTIDE SEQUENCE</scope>
</reference>
<dbReference type="PANTHER" id="PTHR33753:SF1">
    <property type="entry name" value="ENDO-BETA-1,4-GLUCANASE CELB"/>
    <property type="match status" value="1"/>
</dbReference>
<keyword evidence="7 9" id="KW-0326">Glycosidase</keyword>
<comment type="caution">
    <text evidence="11">The sequence shown here is derived from an EMBL/GenBank/DDBJ whole genome shotgun (WGS) entry which is preliminary data.</text>
</comment>
<dbReference type="PANTHER" id="PTHR33753">
    <property type="entry name" value="1,4-BETA-D-GLUCAN CELLOBIOHYDROLASE B"/>
    <property type="match status" value="1"/>
</dbReference>
<evidence type="ECO:0000256" key="1">
    <source>
        <dbReference type="ARBA" id="ARBA00000966"/>
    </source>
</evidence>
<sequence>MAPLFFAATLLGLATAQTMGTTPEGHPKLSTWKCTNAGGCKMLDTSIVIDSLRHKVHPKSDPSATSSCGDRNNPLNLTVCPDKATCAQNCVIEGIQDYSTQAVFTDGGKLRLDMFNPSGEYMSPRVYLLGEDKENYEMLQLNGQEFSFDVDMSKLPCGMNSALYLNEMKADGGRSKLNPTGANMGWGYCDAQCSVKPFLDGEANIDKEGACCNEMDIWEANGRANQIAPHVCAKEGVIRCTGDDCGVAGVCGKTGCGDNAYNFRNSKDFYGPGLKVDTTRPFTVVTQFPEKYGVLQAIIRKYVQDGVVVENAMSNVTMDQAWCSAQARAREYNKFGGHKTMGDALARGMILTFSLWWDKNGGMQWLDGGLNGPCSPAEDFPDAIQQKVKNPTVTFSQIKWGEIGSTFGTNQTLQSWAT</sequence>
<keyword evidence="3 9" id="KW-0378">Hydrolase</keyword>
<dbReference type="Pfam" id="PF00840">
    <property type="entry name" value="Glyco_hydro_7"/>
    <property type="match status" value="1"/>
</dbReference>
<evidence type="ECO:0000256" key="5">
    <source>
        <dbReference type="ARBA" id="ARBA00023180"/>
    </source>
</evidence>
<evidence type="ECO:0000256" key="2">
    <source>
        <dbReference type="ARBA" id="ARBA00006044"/>
    </source>
</evidence>
<dbReference type="Proteomes" id="UP000624244">
    <property type="component" value="Unassembled WGS sequence"/>
</dbReference>
<feature type="chain" id="PRO_5034078408" description="Glucanase" evidence="10">
    <location>
        <begin position="17"/>
        <end position="418"/>
    </location>
</feature>
<protein>
    <recommendedName>
        <fullName evidence="9">Glucanase</fullName>
        <ecNumber evidence="9">3.2.1.-</ecNumber>
    </recommendedName>
</protein>
<evidence type="ECO:0000256" key="9">
    <source>
        <dbReference type="RuleBase" id="RU361164"/>
    </source>
</evidence>
<evidence type="ECO:0000256" key="7">
    <source>
        <dbReference type="ARBA" id="ARBA00023295"/>
    </source>
</evidence>
<dbReference type="AlphaFoldDB" id="A0A8H6E0Q6"/>
<dbReference type="EMBL" id="WNKQ01000001">
    <property type="protein sequence ID" value="KAF5853755.1"/>
    <property type="molecule type" value="Genomic_DNA"/>
</dbReference>
<dbReference type="EC" id="3.2.1.-" evidence="9"/>
<comment type="similarity">
    <text evidence="2 9">Belongs to the glycosyl hydrolase 7 (cellulase C) family.</text>
</comment>
<evidence type="ECO:0000256" key="6">
    <source>
        <dbReference type="ARBA" id="ARBA00023277"/>
    </source>
</evidence>
<accession>A0A8H6E0Q6</accession>
<dbReference type="CDD" id="cd07999">
    <property type="entry name" value="GH7_CBH_EG"/>
    <property type="match status" value="1"/>
</dbReference>
<dbReference type="PRINTS" id="PR00734">
    <property type="entry name" value="GLHYDRLASE7"/>
</dbReference>
<evidence type="ECO:0000313" key="11">
    <source>
        <dbReference type="EMBL" id="KAF5853755.1"/>
    </source>
</evidence>
<dbReference type="GO" id="GO:0030245">
    <property type="term" value="P:cellulose catabolic process"/>
    <property type="evidence" value="ECO:0007669"/>
    <property type="project" value="UniProtKB-KW"/>
</dbReference>